<reference evidence="4" key="1">
    <citation type="journal article" date="2015" name="J. Antibiot.">
        <title>Conserved biosynthetic pathways for phosalacine, bialaphos and newly discovered phosphonic acid natural products.</title>
        <authorList>
            <person name="Blodgett J.A.V."/>
            <person name="Zhang J.K."/>
            <person name="Yu X."/>
            <person name="Metcalf W.W."/>
        </authorList>
    </citation>
    <scope>NUCLEOTIDE SEQUENCE</scope>
    <source>
        <strain evidence="4">ATCC 21705</strain>
    </source>
</reference>
<dbReference type="InterPro" id="IPR014729">
    <property type="entry name" value="Rossmann-like_a/b/a_fold"/>
</dbReference>
<evidence type="ECO:0000256" key="1">
    <source>
        <dbReference type="ARBA" id="ARBA00022679"/>
    </source>
</evidence>
<dbReference type="SUPFAM" id="SSF52374">
    <property type="entry name" value="Nucleotidylyl transferase"/>
    <property type="match status" value="1"/>
</dbReference>
<dbReference type="Pfam" id="PF01467">
    <property type="entry name" value="CTP_transf_like"/>
    <property type="match status" value="1"/>
</dbReference>
<proteinExistence type="predicted"/>
<feature type="domain" description="Cytidyltransferase-like" evidence="3">
    <location>
        <begin position="11"/>
        <end position="154"/>
    </location>
</feature>
<accession>A0A0M3N143</accession>
<dbReference type="GO" id="GO:0016779">
    <property type="term" value="F:nucleotidyltransferase activity"/>
    <property type="evidence" value="ECO:0007669"/>
    <property type="project" value="UniProtKB-KW"/>
</dbReference>
<dbReference type="NCBIfam" id="TIGR00125">
    <property type="entry name" value="cyt_tran_rel"/>
    <property type="match status" value="1"/>
</dbReference>
<keyword evidence="1" id="KW-0808">Transferase</keyword>
<keyword evidence="2" id="KW-0548">Nucleotidyltransferase</keyword>
<dbReference type="PANTHER" id="PTHR21342:SF0">
    <property type="entry name" value="BIFUNCTIONAL NMN ADENYLYLTRANSFERASE_NUDIX HYDROLASE"/>
    <property type="match status" value="1"/>
</dbReference>
<gene>
    <name evidence="4" type="primary">phpF</name>
</gene>
<dbReference type="InterPro" id="IPR004821">
    <property type="entry name" value="Cyt_trans-like"/>
</dbReference>
<organism evidence="4">
    <name type="scientific">Streptomyces hygroscopicus</name>
    <dbReference type="NCBI Taxonomy" id="1912"/>
    <lineage>
        <taxon>Bacteria</taxon>
        <taxon>Bacillati</taxon>
        <taxon>Actinomycetota</taxon>
        <taxon>Actinomycetes</taxon>
        <taxon>Kitasatosporales</taxon>
        <taxon>Streptomycetaceae</taxon>
        <taxon>Streptomyces</taxon>
        <taxon>Streptomyces violaceusniger group</taxon>
    </lineage>
</organism>
<dbReference type="Gene3D" id="3.40.50.620">
    <property type="entry name" value="HUPs"/>
    <property type="match status" value="1"/>
</dbReference>
<name>A0A0M3N143_STRHY</name>
<dbReference type="EMBL" id="KP026916">
    <property type="protein sequence ID" value="AKN91119.1"/>
    <property type="molecule type" value="Genomic_DNA"/>
</dbReference>
<protein>
    <submittedName>
        <fullName evidence="4">PhpF</fullName>
    </submittedName>
</protein>
<sequence length="185" mass="20849">MSAAIAETGVIHGRFQPLHLGHLEYLLAGAERCHTLIVGITNPDPWTTTNEATDPERGLPESNPCTFYERYLMVEGALTEAKIARERLRIVPFPHSFPERLAHYAPADARYLVTVYDDWGDAKLDRFHALGLRTEVMWRRTEQDKPISGGRVRRSIAAGEPWEHLVPPAVAKVVKECGIDERIRG</sequence>
<dbReference type="PANTHER" id="PTHR21342">
    <property type="entry name" value="PHOSPHOPANTETHEINE ADENYLYLTRANSFERASE"/>
    <property type="match status" value="1"/>
</dbReference>
<evidence type="ECO:0000313" key="4">
    <source>
        <dbReference type="EMBL" id="AKN91119.1"/>
    </source>
</evidence>
<evidence type="ECO:0000256" key="2">
    <source>
        <dbReference type="ARBA" id="ARBA00022695"/>
    </source>
</evidence>
<evidence type="ECO:0000259" key="3">
    <source>
        <dbReference type="Pfam" id="PF01467"/>
    </source>
</evidence>
<dbReference type="AlphaFoldDB" id="A0A0M3N143"/>